<accession>A0A4R9GC00</accession>
<dbReference type="OrthoDB" id="339237at2"/>
<evidence type="ECO:0000313" key="1">
    <source>
        <dbReference type="EMBL" id="TGK08915.1"/>
    </source>
</evidence>
<reference evidence="1" key="1">
    <citation type="journal article" date="2019" name="PLoS Negl. Trop. Dis.">
        <title>Revisiting the worldwide diversity of Leptospira species in the environment.</title>
        <authorList>
            <person name="Vincent A.T."/>
            <person name="Schiettekatte O."/>
            <person name="Bourhy P."/>
            <person name="Veyrier F.J."/>
            <person name="Picardeau M."/>
        </authorList>
    </citation>
    <scope>NUCLEOTIDE SEQUENCE [LARGE SCALE GENOMIC DNA]</scope>
    <source>
        <strain evidence="1">SSW15</strain>
    </source>
</reference>
<gene>
    <name evidence="1" type="ORF">EHO60_12845</name>
</gene>
<protein>
    <submittedName>
        <fullName evidence="1">DUF1574 domain-containing protein</fullName>
    </submittedName>
</protein>
<sequence length="365" mass="42594">MGTVDAKFPILSRKILWIPLGIAALAIFWDRLLSSEWVRPYTESGAEYYFYEMKGRILDTMKRETDSKSPGEKVLTFFGTSHMGEISLTEIHRENPDLIVYNLSAPSAPYSFHNYTLERLIDRKVPLDYAILEYYPDSATDFANRFALRYSYDSPYFLEHWNVFSTNDWDTFLKSRVFRTSVFPPRFKEALSRLKHPEELAYLMAIRSKLKDESDRFKGGIPNALLANTPEDKLDSESERIYRDTYRNFRRSDVQVAFLKEFIRRASAKGIKVVLWSPLLYSKLTEKVRQASFYANWAKLREELVAEFPETLVLDLEEFRNRVGCQKFIDPHHLSGGCFEEPTKILISFLEEKAGLNKSRGSKTR</sequence>
<dbReference type="AlphaFoldDB" id="A0A4R9GC00"/>
<keyword evidence="2" id="KW-1185">Reference proteome</keyword>
<name>A0A4R9GC00_9LEPT</name>
<dbReference type="Proteomes" id="UP000298458">
    <property type="component" value="Unassembled WGS sequence"/>
</dbReference>
<proteinExistence type="predicted"/>
<dbReference type="InterPro" id="IPR011468">
    <property type="entry name" value="DUF1574"/>
</dbReference>
<comment type="caution">
    <text evidence="1">The sequence shown here is derived from an EMBL/GenBank/DDBJ whole genome shotgun (WGS) entry which is preliminary data.</text>
</comment>
<organism evidence="1 2">
    <name type="scientific">Leptospira fletcheri</name>
    <dbReference type="NCBI Taxonomy" id="2484981"/>
    <lineage>
        <taxon>Bacteria</taxon>
        <taxon>Pseudomonadati</taxon>
        <taxon>Spirochaetota</taxon>
        <taxon>Spirochaetia</taxon>
        <taxon>Leptospirales</taxon>
        <taxon>Leptospiraceae</taxon>
        <taxon>Leptospira</taxon>
    </lineage>
</organism>
<dbReference type="EMBL" id="RQET01000009">
    <property type="protein sequence ID" value="TGK08915.1"/>
    <property type="molecule type" value="Genomic_DNA"/>
</dbReference>
<evidence type="ECO:0000313" key="2">
    <source>
        <dbReference type="Proteomes" id="UP000298458"/>
    </source>
</evidence>
<dbReference type="Pfam" id="PF07611">
    <property type="entry name" value="DUF1574"/>
    <property type="match status" value="1"/>
</dbReference>
<dbReference type="RefSeq" id="WP_135768604.1">
    <property type="nucleotide sequence ID" value="NZ_RQET01000009.1"/>
</dbReference>